<dbReference type="Gramene" id="TraesCAD_scaffold_052576_01G000300.1">
    <property type="protein sequence ID" value="TraesCAD_scaffold_052576_01G000300.1"/>
    <property type="gene ID" value="TraesCAD_scaffold_052576_01G000300"/>
</dbReference>
<protein>
    <recommendedName>
        <fullName evidence="2">Aminotransferase-like plant mobile domain-containing protein</fullName>
    </recommendedName>
</protein>
<dbReference type="Gramene" id="TraesCLE_scaffold_059580_01G000400.1">
    <property type="protein sequence ID" value="TraesCLE_scaffold_059580_01G000400.1"/>
    <property type="gene ID" value="TraesCLE_scaffold_059580_01G000400"/>
</dbReference>
<dbReference type="STRING" id="4565.A0A3B6GWR1"/>
<name>A0A3B6GWR1_WHEAT</name>
<dbReference type="OrthoDB" id="784956at2759"/>
<dbReference type="PaxDb" id="4565-Traes_6AL_9B9309796.1"/>
<dbReference type="Gramene" id="TraesWEE_scaffold_055799_01G000300.1">
    <property type="protein sequence ID" value="TraesWEE_scaffold_055799_01G000300.1"/>
    <property type="gene ID" value="TraesWEE_scaffold_055799_01G000300"/>
</dbReference>
<dbReference type="InterPro" id="IPR019557">
    <property type="entry name" value="AminoTfrase-like_pln_mobile"/>
</dbReference>
<reference evidence="3" key="1">
    <citation type="submission" date="2018-08" db="EMBL/GenBank/DDBJ databases">
        <authorList>
            <person name="Rossello M."/>
        </authorList>
    </citation>
    <scope>NUCLEOTIDE SEQUENCE [LARGE SCALE GENOMIC DNA]</scope>
    <source>
        <strain evidence="3">cv. Chinese Spring</strain>
    </source>
</reference>
<dbReference type="PANTHER" id="PTHR46033:SF71">
    <property type="entry name" value="OS11G0534500 PROTEIN"/>
    <property type="match status" value="1"/>
</dbReference>
<evidence type="ECO:0000259" key="2">
    <source>
        <dbReference type="Pfam" id="PF10536"/>
    </source>
</evidence>
<evidence type="ECO:0000313" key="3">
    <source>
        <dbReference type="EnsemblPlants" id="TraesCS3D02G304300.1"/>
    </source>
</evidence>
<evidence type="ECO:0000313" key="4">
    <source>
        <dbReference type="Proteomes" id="UP000019116"/>
    </source>
</evidence>
<keyword evidence="4" id="KW-1185">Reference proteome</keyword>
<dbReference type="OMA" id="CAPFISE"/>
<evidence type="ECO:0000256" key="1">
    <source>
        <dbReference type="SAM" id="MobiDB-lite"/>
    </source>
</evidence>
<dbReference type="GO" id="GO:0010073">
    <property type="term" value="P:meristem maintenance"/>
    <property type="evidence" value="ECO:0007669"/>
    <property type="project" value="InterPro"/>
</dbReference>
<dbReference type="EnsemblPlants" id="TraesCS3D02G304300.1">
    <property type="protein sequence ID" value="TraesCS3D02G304300.1"/>
    <property type="gene ID" value="TraesCS3D02G304300"/>
</dbReference>
<feature type="compositionally biased region" description="Polar residues" evidence="1">
    <location>
        <begin position="474"/>
        <end position="483"/>
    </location>
</feature>
<organism evidence="3">
    <name type="scientific">Triticum aestivum</name>
    <name type="common">Wheat</name>
    <dbReference type="NCBI Taxonomy" id="4565"/>
    <lineage>
        <taxon>Eukaryota</taxon>
        <taxon>Viridiplantae</taxon>
        <taxon>Streptophyta</taxon>
        <taxon>Embryophyta</taxon>
        <taxon>Tracheophyta</taxon>
        <taxon>Spermatophyta</taxon>
        <taxon>Magnoliopsida</taxon>
        <taxon>Liliopsida</taxon>
        <taxon>Poales</taxon>
        <taxon>Poaceae</taxon>
        <taxon>BOP clade</taxon>
        <taxon>Pooideae</taxon>
        <taxon>Triticodae</taxon>
        <taxon>Triticeae</taxon>
        <taxon>Triticinae</taxon>
        <taxon>Triticum</taxon>
    </lineage>
</organism>
<dbReference type="Gramene" id="TraesROB_scaffold_044753_01G000400.1">
    <property type="protein sequence ID" value="TraesROB_scaffold_044753_01G000400.1"/>
    <property type="gene ID" value="TraesROB_scaffold_044753_01G000400"/>
</dbReference>
<dbReference type="Pfam" id="PF10536">
    <property type="entry name" value="PMD"/>
    <property type="match status" value="1"/>
</dbReference>
<sequence length="483" mass="55893">MNTNGCFSDLLWMPHSQHKISKAWENPNISLNVRCHRVGIPFDPLCSPALENLGFYQIAKMRKINVDKYLISALVERWRPETNTFHLPVGEMTITLQDISCLWGLPIHGKPLVGIADAPWSELVERLLGIPVDEQHMKQKKRRKGDDNIVVRDSQYSLNLGKLRERFHVLPDNPMDREINWHARALVLEILGSIVFTDTSGDGVPAMYLQFMQNLGQPTEYNWGAAALALLYRQLSMWPLLLLQLWSWSRLPLGRPKVIFEKPKGEEPDEEVDEEVHLDYNPIDLIREGAVHWQPYDDLLEQMPIQVHDDSDWWFSRVPLMHFWIVEFHYPDRVMRQFGLRQCIPPFVPRGEAEVRRLRKIKHSAGKSHNWEEFHTNYVQEYDRIQASVLPEEIPFDGLRELKNAAWGIKCATTRGCKKIGKSVLRSCVGNLLDLNLEPRLQSMLTEARLPLKIEDIPSDDDVSYIAHPPSPPKESNSDVFNE</sequence>
<dbReference type="AlphaFoldDB" id="A0A3B6GWR1"/>
<proteinExistence type="predicted"/>
<dbReference type="PANTHER" id="PTHR46033">
    <property type="entry name" value="PROTEIN MAIN-LIKE 2"/>
    <property type="match status" value="1"/>
</dbReference>
<reference evidence="3" key="2">
    <citation type="submission" date="2018-10" db="UniProtKB">
        <authorList>
            <consortium name="EnsemblPlants"/>
        </authorList>
    </citation>
    <scope>IDENTIFICATION</scope>
</reference>
<dbReference type="InterPro" id="IPR044824">
    <property type="entry name" value="MAIN-like"/>
</dbReference>
<feature type="region of interest" description="Disordered" evidence="1">
    <location>
        <begin position="461"/>
        <end position="483"/>
    </location>
</feature>
<dbReference type="Gramene" id="TraesCS3D02G304300.1">
    <property type="protein sequence ID" value="TraesCS3D02G304300.1"/>
    <property type="gene ID" value="TraesCS3D02G304300"/>
</dbReference>
<dbReference type="Proteomes" id="UP000019116">
    <property type="component" value="Chromosome 3D"/>
</dbReference>
<accession>A0A3B6GWR1</accession>
<feature type="domain" description="Aminotransferase-like plant mobile" evidence="2">
    <location>
        <begin position="54"/>
        <end position="380"/>
    </location>
</feature>